<gene>
    <name evidence="1" type="ORF">Tco_0953982</name>
</gene>
<name>A0ABQ5E1I0_9ASTR</name>
<keyword evidence="2" id="KW-1185">Reference proteome</keyword>
<proteinExistence type="predicted"/>
<protein>
    <submittedName>
        <fullName evidence="1">Uncharacterized protein</fullName>
    </submittedName>
</protein>
<organism evidence="1 2">
    <name type="scientific">Tanacetum coccineum</name>
    <dbReference type="NCBI Taxonomy" id="301880"/>
    <lineage>
        <taxon>Eukaryota</taxon>
        <taxon>Viridiplantae</taxon>
        <taxon>Streptophyta</taxon>
        <taxon>Embryophyta</taxon>
        <taxon>Tracheophyta</taxon>
        <taxon>Spermatophyta</taxon>
        <taxon>Magnoliopsida</taxon>
        <taxon>eudicotyledons</taxon>
        <taxon>Gunneridae</taxon>
        <taxon>Pentapetalae</taxon>
        <taxon>asterids</taxon>
        <taxon>campanulids</taxon>
        <taxon>Asterales</taxon>
        <taxon>Asteraceae</taxon>
        <taxon>Asteroideae</taxon>
        <taxon>Anthemideae</taxon>
        <taxon>Anthemidinae</taxon>
        <taxon>Tanacetum</taxon>
    </lineage>
</organism>
<dbReference type="Proteomes" id="UP001151760">
    <property type="component" value="Unassembled WGS sequence"/>
</dbReference>
<sequence>MEPGFVFKGRWVAFDVDQFPYSWKGLCKKTVECVACLLGRWNGSPGTDGKGGCDLVEVLKAYSILDRNVCVIDRRRGKDERKEIKAGGFEFGSCCGQEENGEATRCEHYGSVSSNRVALDVAGEEVLLTLEVTEVKVGCPGKVKNRDGLKERA</sequence>
<reference evidence="1" key="2">
    <citation type="submission" date="2022-01" db="EMBL/GenBank/DDBJ databases">
        <authorList>
            <person name="Yamashiro T."/>
            <person name="Shiraishi A."/>
            <person name="Satake H."/>
            <person name="Nakayama K."/>
        </authorList>
    </citation>
    <scope>NUCLEOTIDE SEQUENCE</scope>
</reference>
<comment type="caution">
    <text evidence="1">The sequence shown here is derived from an EMBL/GenBank/DDBJ whole genome shotgun (WGS) entry which is preliminary data.</text>
</comment>
<accession>A0ABQ5E1I0</accession>
<dbReference type="EMBL" id="BQNB010015887">
    <property type="protein sequence ID" value="GJT45267.1"/>
    <property type="molecule type" value="Genomic_DNA"/>
</dbReference>
<evidence type="ECO:0000313" key="1">
    <source>
        <dbReference type="EMBL" id="GJT45267.1"/>
    </source>
</evidence>
<reference evidence="1" key="1">
    <citation type="journal article" date="2022" name="Int. J. Mol. Sci.">
        <title>Draft Genome of Tanacetum Coccineum: Genomic Comparison of Closely Related Tanacetum-Family Plants.</title>
        <authorList>
            <person name="Yamashiro T."/>
            <person name="Shiraishi A."/>
            <person name="Nakayama K."/>
            <person name="Satake H."/>
        </authorList>
    </citation>
    <scope>NUCLEOTIDE SEQUENCE</scope>
</reference>
<evidence type="ECO:0000313" key="2">
    <source>
        <dbReference type="Proteomes" id="UP001151760"/>
    </source>
</evidence>